<sequence>MLVTTHLLDRRPDIPLQVLANRYRVDDTPREAGHTLVFFHATGTHKETWEPLLQHLFALDGASTGRLIREAWSIEFPNHGESAVLNEAELQRLYPDHWDGFIYPKTAYALLSSCPGGVDLSQHSLVGIGHSVGGNALILLQSLAPLPFKSLILLDATIGFLTPERAQLDRMLAHIAWTKQDVWASRKEARKDLSTQPGYKRWDPAVLDRFVEKGLRTHPAEKYPDPYKFKGVTLACSRSLEAASYRANSHHDTANNTLHKLYADGVVPVHLIFSKHDEFRATKLKKALMQGLRGGGPVSVQWIDDAGHLFVQHQPVATANAIWQALQGGRRVGARL</sequence>
<protein>
    <submittedName>
        <fullName evidence="1">Alpha/beta-hydrolase</fullName>
    </submittedName>
</protein>
<evidence type="ECO:0000313" key="1">
    <source>
        <dbReference type="EMBL" id="KAI0056229.1"/>
    </source>
</evidence>
<accession>A0ACB8SI48</accession>
<reference evidence="1" key="2">
    <citation type="journal article" date="2022" name="New Phytol.">
        <title>Evolutionary transition to the ectomycorrhizal habit in the genomes of a hyperdiverse lineage of mushroom-forming fungi.</title>
        <authorList>
            <person name="Looney B."/>
            <person name="Miyauchi S."/>
            <person name="Morin E."/>
            <person name="Drula E."/>
            <person name="Courty P.E."/>
            <person name="Kohler A."/>
            <person name="Kuo A."/>
            <person name="LaButti K."/>
            <person name="Pangilinan J."/>
            <person name="Lipzen A."/>
            <person name="Riley R."/>
            <person name="Andreopoulos W."/>
            <person name="He G."/>
            <person name="Johnson J."/>
            <person name="Nolan M."/>
            <person name="Tritt A."/>
            <person name="Barry K.W."/>
            <person name="Grigoriev I.V."/>
            <person name="Nagy L.G."/>
            <person name="Hibbett D."/>
            <person name="Henrissat B."/>
            <person name="Matheny P.B."/>
            <person name="Labbe J."/>
            <person name="Martin F.M."/>
        </authorList>
    </citation>
    <scope>NUCLEOTIDE SEQUENCE</scope>
    <source>
        <strain evidence="1">HHB10654</strain>
    </source>
</reference>
<reference evidence="1" key="1">
    <citation type="submission" date="2021-03" db="EMBL/GenBank/DDBJ databases">
        <authorList>
            <consortium name="DOE Joint Genome Institute"/>
            <person name="Ahrendt S."/>
            <person name="Looney B.P."/>
            <person name="Miyauchi S."/>
            <person name="Morin E."/>
            <person name="Drula E."/>
            <person name="Courty P.E."/>
            <person name="Chicoki N."/>
            <person name="Fauchery L."/>
            <person name="Kohler A."/>
            <person name="Kuo A."/>
            <person name="Labutti K."/>
            <person name="Pangilinan J."/>
            <person name="Lipzen A."/>
            <person name="Riley R."/>
            <person name="Andreopoulos W."/>
            <person name="He G."/>
            <person name="Johnson J."/>
            <person name="Barry K.W."/>
            <person name="Grigoriev I.V."/>
            <person name="Nagy L."/>
            <person name="Hibbett D."/>
            <person name="Henrissat B."/>
            <person name="Matheny P.B."/>
            <person name="Labbe J."/>
            <person name="Martin F."/>
        </authorList>
    </citation>
    <scope>NUCLEOTIDE SEQUENCE</scope>
    <source>
        <strain evidence="1">HHB10654</strain>
    </source>
</reference>
<evidence type="ECO:0000313" key="2">
    <source>
        <dbReference type="Proteomes" id="UP000814140"/>
    </source>
</evidence>
<keyword evidence="2" id="KW-1185">Reference proteome</keyword>
<comment type="caution">
    <text evidence="1">The sequence shown here is derived from an EMBL/GenBank/DDBJ whole genome shotgun (WGS) entry which is preliminary data.</text>
</comment>
<organism evidence="1 2">
    <name type="scientific">Artomyces pyxidatus</name>
    <dbReference type="NCBI Taxonomy" id="48021"/>
    <lineage>
        <taxon>Eukaryota</taxon>
        <taxon>Fungi</taxon>
        <taxon>Dikarya</taxon>
        <taxon>Basidiomycota</taxon>
        <taxon>Agaricomycotina</taxon>
        <taxon>Agaricomycetes</taxon>
        <taxon>Russulales</taxon>
        <taxon>Auriscalpiaceae</taxon>
        <taxon>Artomyces</taxon>
    </lineage>
</organism>
<dbReference type="Proteomes" id="UP000814140">
    <property type="component" value="Unassembled WGS sequence"/>
</dbReference>
<gene>
    <name evidence="1" type="ORF">BV25DRAFT_1921153</name>
</gene>
<name>A0ACB8SI48_9AGAM</name>
<dbReference type="EMBL" id="MU277268">
    <property type="protein sequence ID" value="KAI0056229.1"/>
    <property type="molecule type" value="Genomic_DNA"/>
</dbReference>
<proteinExistence type="predicted"/>